<sequence>MNELSVKYLLYADDQVMLAPSACGLQEIVTKMNDSVKKREMNVNASKTNVMVFERSESATKWYKSVEQVKEFVYLENLYTNGFVFYDKASRGKRSFFRTWRVRNGFPLTNKGRVGARPRARDRSGALAFVLPAADNGRKELHAPLRLLLIYVNVLFSEAA</sequence>
<evidence type="ECO:0000313" key="2">
    <source>
        <dbReference type="Proteomes" id="UP000299102"/>
    </source>
</evidence>
<accession>A0A4C1U3J3</accession>
<evidence type="ECO:0000313" key="1">
    <source>
        <dbReference type="EMBL" id="GBP20624.1"/>
    </source>
</evidence>
<dbReference type="OrthoDB" id="425681at2759"/>
<organism evidence="1 2">
    <name type="scientific">Eumeta variegata</name>
    <name type="common">Bagworm moth</name>
    <name type="synonym">Eumeta japonica</name>
    <dbReference type="NCBI Taxonomy" id="151549"/>
    <lineage>
        <taxon>Eukaryota</taxon>
        <taxon>Metazoa</taxon>
        <taxon>Ecdysozoa</taxon>
        <taxon>Arthropoda</taxon>
        <taxon>Hexapoda</taxon>
        <taxon>Insecta</taxon>
        <taxon>Pterygota</taxon>
        <taxon>Neoptera</taxon>
        <taxon>Endopterygota</taxon>
        <taxon>Lepidoptera</taxon>
        <taxon>Glossata</taxon>
        <taxon>Ditrysia</taxon>
        <taxon>Tineoidea</taxon>
        <taxon>Psychidae</taxon>
        <taxon>Oiketicinae</taxon>
        <taxon>Eumeta</taxon>
    </lineage>
</organism>
<dbReference type="AlphaFoldDB" id="A0A4C1U3J3"/>
<comment type="caution">
    <text evidence="1">The sequence shown here is derived from an EMBL/GenBank/DDBJ whole genome shotgun (WGS) entry which is preliminary data.</text>
</comment>
<proteinExistence type="predicted"/>
<protein>
    <submittedName>
        <fullName evidence="1">Uncharacterized protein</fullName>
    </submittedName>
</protein>
<name>A0A4C1U3J3_EUMVA</name>
<dbReference type="Proteomes" id="UP000299102">
    <property type="component" value="Unassembled WGS sequence"/>
</dbReference>
<keyword evidence="2" id="KW-1185">Reference proteome</keyword>
<dbReference type="EMBL" id="BGZK01000120">
    <property type="protein sequence ID" value="GBP20624.1"/>
    <property type="molecule type" value="Genomic_DNA"/>
</dbReference>
<reference evidence="1 2" key="1">
    <citation type="journal article" date="2019" name="Commun. Biol.">
        <title>The bagworm genome reveals a unique fibroin gene that provides high tensile strength.</title>
        <authorList>
            <person name="Kono N."/>
            <person name="Nakamura H."/>
            <person name="Ohtoshi R."/>
            <person name="Tomita M."/>
            <person name="Numata K."/>
            <person name="Arakawa K."/>
        </authorList>
    </citation>
    <scope>NUCLEOTIDE SEQUENCE [LARGE SCALE GENOMIC DNA]</scope>
</reference>
<gene>
    <name evidence="1" type="ORF">EVAR_93738_1</name>
</gene>